<evidence type="ECO:0000313" key="6">
    <source>
        <dbReference type="EMBL" id="GGC20028.1"/>
    </source>
</evidence>
<dbReference type="PROSITE" id="PS00196">
    <property type="entry name" value="COPPER_BLUE"/>
    <property type="match status" value="1"/>
</dbReference>
<dbReference type="InterPro" id="IPR050845">
    <property type="entry name" value="Cu-binding_ET"/>
</dbReference>
<dbReference type="Pfam" id="PF00127">
    <property type="entry name" value="Copper-bind"/>
    <property type="match status" value="1"/>
</dbReference>
<keyword evidence="1" id="KW-0813">Transport</keyword>
<dbReference type="InterPro" id="IPR014068">
    <property type="entry name" value="Azurin"/>
</dbReference>
<keyword evidence="2" id="KW-0479">Metal-binding</keyword>
<evidence type="ECO:0000313" key="7">
    <source>
        <dbReference type="Proteomes" id="UP000597338"/>
    </source>
</evidence>
<comment type="caution">
    <text evidence="6">The sequence shown here is derived from an EMBL/GenBank/DDBJ whole genome shotgun (WGS) entry which is preliminary data.</text>
</comment>
<evidence type="ECO:0000256" key="1">
    <source>
        <dbReference type="ARBA" id="ARBA00022448"/>
    </source>
</evidence>
<protein>
    <submittedName>
        <fullName evidence="6">Outer membrane protein H.8</fullName>
    </submittedName>
</protein>
<name>A0ABQ1LBR5_9SPHI</name>
<dbReference type="CDD" id="cd13922">
    <property type="entry name" value="Azurin"/>
    <property type="match status" value="1"/>
</dbReference>
<evidence type="ECO:0000256" key="2">
    <source>
        <dbReference type="ARBA" id="ARBA00022723"/>
    </source>
</evidence>
<organism evidence="6 7">
    <name type="scientific">Parapedobacter defluvii</name>
    <dbReference type="NCBI Taxonomy" id="2045106"/>
    <lineage>
        <taxon>Bacteria</taxon>
        <taxon>Pseudomonadati</taxon>
        <taxon>Bacteroidota</taxon>
        <taxon>Sphingobacteriia</taxon>
        <taxon>Sphingobacteriales</taxon>
        <taxon>Sphingobacteriaceae</taxon>
        <taxon>Parapedobacter</taxon>
    </lineage>
</organism>
<dbReference type="EMBL" id="BMIK01000002">
    <property type="protein sequence ID" value="GGC20028.1"/>
    <property type="molecule type" value="Genomic_DNA"/>
</dbReference>
<keyword evidence="4" id="KW-0186">Copper</keyword>
<sequence length="202" mass="21767">MIIALLYIFKFDYLWGANKQQFEMKRLFLMPVVAGAVFFAACGGNQTKEQSSTESTESAAPTEQAPAADIPGLDTVAVSNDLTLNANDLMTFDRKLFRVKAGQSVKLTLHNVGEMPKESMGHNVVVLAPGTDLPAFGGEAIKAVDTEYIPVTFGSSIVAHTKLLGPGETDVIEFTLDEKGVYPFVCSFPGHYGVMQGKIVAE</sequence>
<gene>
    <name evidence="6" type="ORF">GCM10011386_09880</name>
</gene>
<dbReference type="InterPro" id="IPR000923">
    <property type="entry name" value="BlueCu_1"/>
</dbReference>
<reference evidence="7" key="1">
    <citation type="journal article" date="2019" name="Int. J. Syst. Evol. Microbiol.">
        <title>The Global Catalogue of Microorganisms (GCM) 10K type strain sequencing project: providing services to taxonomists for standard genome sequencing and annotation.</title>
        <authorList>
            <consortium name="The Broad Institute Genomics Platform"/>
            <consortium name="The Broad Institute Genome Sequencing Center for Infectious Disease"/>
            <person name="Wu L."/>
            <person name="Ma J."/>
        </authorList>
    </citation>
    <scope>NUCLEOTIDE SEQUENCE [LARGE SCALE GENOMIC DNA]</scope>
    <source>
        <strain evidence="7">CGMCC 1.15342</strain>
    </source>
</reference>
<dbReference type="PANTHER" id="PTHR38439">
    <property type="entry name" value="AURACYANIN-B"/>
    <property type="match status" value="1"/>
</dbReference>
<feature type="domain" description="Blue (type 1) copper" evidence="5">
    <location>
        <begin position="82"/>
        <end position="200"/>
    </location>
</feature>
<dbReference type="PANTHER" id="PTHR38439:SF2">
    <property type="entry name" value="OUTER MEMBRANE PROTEIN H.8"/>
    <property type="match status" value="1"/>
</dbReference>
<keyword evidence="7" id="KW-1185">Reference proteome</keyword>
<dbReference type="Gene3D" id="2.60.40.420">
    <property type="entry name" value="Cupredoxins - blue copper proteins"/>
    <property type="match status" value="1"/>
</dbReference>
<dbReference type="InterPro" id="IPR008972">
    <property type="entry name" value="Cupredoxin"/>
</dbReference>
<evidence type="ECO:0000259" key="5">
    <source>
        <dbReference type="Pfam" id="PF00127"/>
    </source>
</evidence>
<dbReference type="SUPFAM" id="SSF49503">
    <property type="entry name" value="Cupredoxins"/>
    <property type="match status" value="1"/>
</dbReference>
<accession>A0ABQ1LBR5</accession>
<proteinExistence type="predicted"/>
<keyword evidence="3" id="KW-0249">Electron transport</keyword>
<dbReference type="InterPro" id="IPR028871">
    <property type="entry name" value="BlueCu_1_BS"/>
</dbReference>
<evidence type="ECO:0000256" key="4">
    <source>
        <dbReference type="ARBA" id="ARBA00023008"/>
    </source>
</evidence>
<dbReference type="Proteomes" id="UP000597338">
    <property type="component" value="Unassembled WGS sequence"/>
</dbReference>
<evidence type="ECO:0000256" key="3">
    <source>
        <dbReference type="ARBA" id="ARBA00022982"/>
    </source>
</evidence>